<dbReference type="Gene3D" id="1.10.1740.10">
    <property type="match status" value="1"/>
</dbReference>
<evidence type="ECO:0000259" key="7">
    <source>
        <dbReference type="Pfam" id="PF04545"/>
    </source>
</evidence>
<comment type="similarity">
    <text evidence="1">Belongs to the sigma-70 factor family. ECF subfamily.</text>
</comment>
<evidence type="ECO:0000256" key="5">
    <source>
        <dbReference type="ARBA" id="ARBA00023163"/>
    </source>
</evidence>
<gene>
    <name evidence="8" type="ORF">LA66_20225</name>
</gene>
<dbReference type="GO" id="GO:0016987">
    <property type="term" value="F:sigma factor activity"/>
    <property type="evidence" value="ECO:0007669"/>
    <property type="project" value="UniProtKB-KW"/>
</dbReference>
<evidence type="ECO:0000259" key="6">
    <source>
        <dbReference type="Pfam" id="PF04542"/>
    </source>
</evidence>
<feature type="domain" description="RNA polymerase sigma-70 region 4" evidence="7">
    <location>
        <begin position="135"/>
        <end position="183"/>
    </location>
</feature>
<keyword evidence="3" id="KW-0731">Sigma factor</keyword>
<evidence type="ECO:0000256" key="2">
    <source>
        <dbReference type="ARBA" id="ARBA00023015"/>
    </source>
</evidence>
<dbReference type="STRING" id="370622.LA66_20225"/>
<dbReference type="Proteomes" id="UP000030826">
    <property type="component" value="Unassembled WGS sequence"/>
</dbReference>
<evidence type="ECO:0008006" key="10">
    <source>
        <dbReference type="Google" id="ProtNLM"/>
    </source>
</evidence>
<reference evidence="8 9" key="1">
    <citation type="submission" date="2014-09" db="EMBL/GenBank/DDBJ databases">
        <title>Isolation and characterization of Aurantimonas altamirensis ON-56566 from clinical sample following a dog bite.</title>
        <authorList>
            <person name="Eshaghi A."/>
            <person name="Li A."/>
            <person name="Shahinas D."/>
            <person name="Bahn P."/>
            <person name="Kus J.V."/>
            <person name="Patel S.N."/>
        </authorList>
    </citation>
    <scope>NUCLEOTIDE SEQUENCE [LARGE SCALE GENOMIC DNA]</scope>
    <source>
        <strain evidence="8 9">ON-56566</strain>
    </source>
</reference>
<dbReference type="InterPro" id="IPR039425">
    <property type="entry name" value="RNA_pol_sigma-70-like"/>
</dbReference>
<comment type="caution">
    <text evidence="8">The sequence shown here is derived from an EMBL/GenBank/DDBJ whole genome shotgun (WGS) entry which is preliminary data.</text>
</comment>
<organism evidence="8 9">
    <name type="scientific">Aureimonas altamirensis</name>
    <dbReference type="NCBI Taxonomy" id="370622"/>
    <lineage>
        <taxon>Bacteria</taxon>
        <taxon>Pseudomonadati</taxon>
        <taxon>Pseudomonadota</taxon>
        <taxon>Alphaproteobacteria</taxon>
        <taxon>Hyphomicrobiales</taxon>
        <taxon>Aurantimonadaceae</taxon>
        <taxon>Aureimonas</taxon>
    </lineage>
</organism>
<keyword evidence="2" id="KW-0805">Transcription regulation</keyword>
<accession>A0A0B1PWV4</accession>
<dbReference type="EMBL" id="JRFJ01000009">
    <property type="protein sequence ID" value="KHJ53033.1"/>
    <property type="molecule type" value="Genomic_DNA"/>
</dbReference>
<sequence length="188" mass="21170">MGMTQQDTRMILAAALEQTGRGDHDAFATVYRMTSAKLFGICLRMLPTRQEAEETLQDVYVSVWRKAAQFDAGRASAISWLAAIAHNRAIDRLRAARAHRPREVAEDAAYDIADDRPDADQILLFGEELTRLDHCLDELEERARWAIRSAFLTGRTHDELSRSAAMPVGTLKSIIRRGLMKLRGCMEP</sequence>
<dbReference type="InterPro" id="IPR013324">
    <property type="entry name" value="RNA_pol_sigma_r3/r4-like"/>
</dbReference>
<dbReference type="InterPro" id="IPR013325">
    <property type="entry name" value="RNA_pol_sigma_r2"/>
</dbReference>
<dbReference type="PANTHER" id="PTHR43133:SF62">
    <property type="entry name" value="RNA POLYMERASE SIGMA FACTOR SIGZ"/>
    <property type="match status" value="1"/>
</dbReference>
<dbReference type="GO" id="GO:0006352">
    <property type="term" value="P:DNA-templated transcription initiation"/>
    <property type="evidence" value="ECO:0007669"/>
    <property type="project" value="InterPro"/>
</dbReference>
<dbReference type="Pfam" id="PF04545">
    <property type="entry name" value="Sigma70_r4"/>
    <property type="match status" value="1"/>
</dbReference>
<dbReference type="InterPro" id="IPR007630">
    <property type="entry name" value="RNA_pol_sigma70_r4"/>
</dbReference>
<evidence type="ECO:0000313" key="8">
    <source>
        <dbReference type="EMBL" id="KHJ53033.1"/>
    </source>
</evidence>
<dbReference type="PANTHER" id="PTHR43133">
    <property type="entry name" value="RNA POLYMERASE ECF-TYPE SIGMA FACTO"/>
    <property type="match status" value="1"/>
</dbReference>
<evidence type="ECO:0000256" key="4">
    <source>
        <dbReference type="ARBA" id="ARBA00023125"/>
    </source>
</evidence>
<dbReference type="Pfam" id="PF04542">
    <property type="entry name" value="Sigma70_r2"/>
    <property type="match status" value="1"/>
</dbReference>
<keyword evidence="4" id="KW-0238">DNA-binding</keyword>
<keyword evidence="5" id="KW-0804">Transcription</keyword>
<evidence type="ECO:0000256" key="3">
    <source>
        <dbReference type="ARBA" id="ARBA00023082"/>
    </source>
</evidence>
<dbReference type="AlphaFoldDB" id="A0A0B1PWV4"/>
<dbReference type="InterPro" id="IPR014284">
    <property type="entry name" value="RNA_pol_sigma-70_dom"/>
</dbReference>
<feature type="domain" description="RNA polymerase sigma-70 region 2" evidence="6">
    <location>
        <begin position="31"/>
        <end position="97"/>
    </location>
</feature>
<dbReference type="GO" id="GO:0003677">
    <property type="term" value="F:DNA binding"/>
    <property type="evidence" value="ECO:0007669"/>
    <property type="project" value="UniProtKB-KW"/>
</dbReference>
<proteinExistence type="inferred from homology"/>
<evidence type="ECO:0000313" key="9">
    <source>
        <dbReference type="Proteomes" id="UP000030826"/>
    </source>
</evidence>
<dbReference type="SUPFAM" id="SSF88946">
    <property type="entry name" value="Sigma2 domain of RNA polymerase sigma factors"/>
    <property type="match status" value="1"/>
</dbReference>
<evidence type="ECO:0000256" key="1">
    <source>
        <dbReference type="ARBA" id="ARBA00010641"/>
    </source>
</evidence>
<dbReference type="NCBIfam" id="TIGR02937">
    <property type="entry name" value="sigma70-ECF"/>
    <property type="match status" value="1"/>
</dbReference>
<dbReference type="InterPro" id="IPR007627">
    <property type="entry name" value="RNA_pol_sigma70_r2"/>
</dbReference>
<dbReference type="InterPro" id="IPR036388">
    <property type="entry name" value="WH-like_DNA-bd_sf"/>
</dbReference>
<dbReference type="OrthoDB" id="9784272at2"/>
<dbReference type="SUPFAM" id="SSF88659">
    <property type="entry name" value="Sigma3 and sigma4 domains of RNA polymerase sigma factors"/>
    <property type="match status" value="1"/>
</dbReference>
<dbReference type="Gene3D" id="1.10.10.10">
    <property type="entry name" value="Winged helix-like DNA-binding domain superfamily/Winged helix DNA-binding domain"/>
    <property type="match status" value="1"/>
</dbReference>
<protein>
    <recommendedName>
        <fullName evidence="10">RNA polymerase sigma factor</fullName>
    </recommendedName>
</protein>
<name>A0A0B1PWV4_9HYPH</name>